<evidence type="ECO:0000313" key="3">
    <source>
        <dbReference type="EMBL" id="KPQ36677.1"/>
    </source>
</evidence>
<dbReference type="PANTHER" id="PTHR40057:SF1">
    <property type="entry name" value="SLR1162 PROTEIN"/>
    <property type="match status" value="1"/>
</dbReference>
<dbReference type="STRING" id="1666911.HLUCCA11_05775"/>
<dbReference type="SUPFAM" id="SSF54909">
    <property type="entry name" value="Dimeric alpha+beta barrel"/>
    <property type="match status" value="1"/>
</dbReference>
<dbReference type="Gene3D" id="3.30.70.100">
    <property type="match status" value="1"/>
</dbReference>
<protein>
    <recommendedName>
        <fullName evidence="5">ABM domain-containing protein</fullName>
    </recommendedName>
</protein>
<evidence type="ECO:0008006" key="5">
    <source>
        <dbReference type="Google" id="ProtNLM"/>
    </source>
</evidence>
<dbReference type="EMBL" id="LJZR01000005">
    <property type="protein sequence ID" value="KPQ36677.1"/>
    <property type="molecule type" value="Genomic_DNA"/>
</dbReference>
<proteinExistence type="predicted"/>
<evidence type="ECO:0000313" key="4">
    <source>
        <dbReference type="Proteomes" id="UP000050465"/>
    </source>
</evidence>
<dbReference type="InterPro" id="IPR038762">
    <property type="entry name" value="ABM_predict"/>
</dbReference>
<dbReference type="AlphaFoldDB" id="A0A0P7ZNM8"/>
<dbReference type="PANTHER" id="PTHR40057">
    <property type="entry name" value="SLR1162 PROTEIN"/>
    <property type="match status" value="1"/>
</dbReference>
<comment type="caution">
    <text evidence="3">The sequence shown here is derived from an EMBL/GenBank/DDBJ whole genome shotgun (WGS) entry which is preliminary data.</text>
</comment>
<evidence type="ECO:0000256" key="1">
    <source>
        <dbReference type="SAM" id="MobiDB-lite"/>
    </source>
</evidence>
<feature type="region of interest" description="Disordered" evidence="1">
    <location>
        <begin position="1"/>
        <end position="47"/>
    </location>
</feature>
<name>A0A0P7ZNM8_9CYAN</name>
<keyword evidence="2" id="KW-1133">Transmembrane helix</keyword>
<keyword evidence="2" id="KW-0812">Transmembrane</keyword>
<dbReference type="Proteomes" id="UP000050465">
    <property type="component" value="Unassembled WGS sequence"/>
</dbReference>
<keyword evidence="2" id="KW-0472">Membrane</keyword>
<sequence>MVVPNNLPDEALDGSFNQLSSVSPGTSSDTSSDTLSDNLSSEDASSSDSTAFYSSLVVEHIVAKDRSAAFEKWQATLTRSASRHAGFVRIDRAPPLPCEDDVTKWYSIVHFDSPEHLRDWAESKERQQILKAGQAIFRAYRFKSFTTGLEGWFSQKVSGKEQQGLGPPAWKQILSVVFGLYPLVMIRLKLFPGTGIIDEWSPAGAALLATLLTSSLLGIVVMPLVTKMLNFWLFPAYRNTSRKFDFLGFGIVALGLIFMAAVFDRV</sequence>
<dbReference type="InterPro" id="IPR011008">
    <property type="entry name" value="Dimeric_a/b-barrel"/>
</dbReference>
<feature type="compositionally biased region" description="Low complexity" evidence="1">
    <location>
        <begin position="19"/>
        <end position="47"/>
    </location>
</feature>
<accession>A0A0P7ZNM8</accession>
<feature type="transmembrane region" description="Helical" evidence="2">
    <location>
        <begin position="203"/>
        <end position="225"/>
    </location>
</feature>
<organism evidence="3 4">
    <name type="scientific">Phormidesmis priestleyi Ana</name>
    <dbReference type="NCBI Taxonomy" id="1666911"/>
    <lineage>
        <taxon>Bacteria</taxon>
        <taxon>Bacillati</taxon>
        <taxon>Cyanobacteriota</taxon>
        <taxon>Cyanophyceae</taxon>
        <taxon>Leptolyngbyales</taxon>
        <taxon>Leptolyngbyaceae</taxon>
        <taxon>Phormidesmis</taxon>
    </lineage>
</organism>
<gene>
    <name evidence="3" type="ORF">HLUCCA11_05775</name>
</gene>
<evidence type="ECO:0000256" key="2">
    <source>
        <dbReference type="SAM" id="Phobius"/>
    </source>
</evidence>
<feature type="transmembrane region" description="Helical" evidence="2">
    <location>
        <begin position="246"/>
        <end position="263"/>
    </location>
</feature>
<reference evidence="3 4" key="1">
    <citation type="submission" date="2015-09" db="EMBL/GenBank/DDBJ databases">
        <title>Identification and resolution of microdiversity through metagenomic sequencing of parallel consortia.</title>
        <authorList>
            <person name="Nelson W.C."/>
            <person name="Romine M.F."/>
            <person name="Lindemann S.R."/>
        </authorList>
    </citation>
    <scope>NUCLEOTIDE SEQUENCE [LARGE SCALE GENOMIC DNA]</scope>
    <source>
        <strain evidence="3">Ana</strain>
    </source>
</reference>